<accession>A0AAN7P5V1</accession>
<evidence type="ECO:0000313" key="2">
    <source>
        <dbReference type="EMBL" id="KAK4821498.1"/>
    </source>
</evidence>
<proteinExistence type="predicted"/>
<protein>
    <submittedName>
        <fullName evidence="2">Uncharacterized protein</fullName>
    </submittedName>
</protein>
<dbReference type="AlphaFoldDB" id="A0AAN7P5V1"/>
<organism evidence="2 3">
    <name type="scientific">Mycteria americana</name>
    <name type="common">Wood stork</name>
    <dbReference type="NCBI Taxonomy" id="33587"/>
    <lineage>
        <taxon>Eukaryota</taxon>
        <taxon>Metazoa</taxon>
        <taxon>Chordata</taxon>
        <taxon>Craniata</taxon>
        <taxon>Vertebrata</taxon>
        <taxon>Euteleostomi</taxon>
        <taxon>Archelosauria</taxon>
        <taxon>Archosauria</taxon>
        <taxon>Dinosauria</taxon>
        <taxon>Saurischia</taxon>
        <taxon>Theropoda</taxon>
        <taxon>Coelurosauria</taxon>
        <taxon>Aves</taxon>
        <taxon>Neognathae</taxon>
        <taxon>Neoaves</taxon>
        <taxon>Aequornithes</taxon>
        <taxon>Ciconiiformes</taxon>
        <taxon>Ciconiidae</taxon>
        <taxon>Mycteria</taxon>
    </lineage>
</organism>
<dbReference type="Proteomes" id="UP001333110">
    <property type="component" value="Unassembled WGS sequence"/>
</dbReference>
<gene>
    <name evidence="2" type="ORF">QYF61_021006</name>
</gene>
<comment type="caution">
    <text evidence="2">The sequence shown here is derived from an EMBL/GenBank/DDBJ whole genome shotgun (WGS) entry which is preliminary data.</text>
</comment>
<dbReference type="EMBL" id="JAUNZN010000005">
    <property type="protein sequence ID" value="KAK4821498.1"/>
    <property type="molecule type" value="Genomic_DNA"/>
</dbReference>
<name>A0AAN7P5V1_MYCAM</name>
<evidence type="ECO:0000313" key="3">
    <source>
        <dbReference type="Proteomes" id="UP001333110"/>
    </source>
</evidence>
<evidence type="ECO:0000256" key="1">
    <source>
        <dbReference type="SAM" id="MobiDB-lite"/>
    </source>
</evidence>
<feature type="compositionally biased region" description="Basic and acidic residues" evidence="1">
    <location>
        <begin position="1"/>
        <end position="10"/>
    </location>
</feature>
<reference evidence="2 3" key="1">
    <citation type="journal article" date="2023" name="J. Hered.">
        <title>Chromosome-level genome of the wood stork (Mycteria americana) provides insight into avian chromosome evolution.</title>
        <authorList>
            <person name="Flamio R. Jr."/>
            <person name="Ramstad K.M."/>
        </authorList>
    </citation>
    <scope>NUCLEOTIDE SEQUENCE [LARGE SCALE GENOMIC DNA]</scope>
    <source>
        <strain evidence="2">JAX WOST 10</strain>
    </source>
</reference>
<keyword evidence="3" id="KW-1185">Reference proteome</keyword>
<feature type="region of interest" description="Disordered" evidence="1">
    <location>
        <begin position="1"/>
        <end position="21"/>
    </location>
</feature>
<sequence length="143" mass="16165">MAPCKQRDDPGAGDALPRAPSPQLWSMEATAGGLQDHSFWRSSLGIETAPFAQKKPILKNQHHQFVDHPEGLRQRITLSIRILQEEIFLIILQPVLFRWWRNLQGMLPDMHSHGSALPDAKHTTDAGITADAEERRIVQYLLS</sequence>